<name>A0A8T2T6R4_CERRI</name>
<reference evidence="1" key="1">
    <citation type="submission" date="2021-08" db="EMBL/GenBank/DDBJ databases">
        <title>WGS assembly of Ceratopteris richardii.</title>
        <authorList>
            <person name="Marchant D.B."/>
            <person name="Chen G."/>
            <person name="Jenkins J."/>
            <person name="Shu S."/>
            <person name="Leebens-Mack J."/>
            <person name="Grimwood J."/>
            <person name="Schmutz J."/>
            <person name="Soltis P."/>
            <person name="Soltis D."/>
            <person name="Chen Z.-H."/>
        </authorList>
    </citation>
    <scope>NUCLEOTIDE SEQUENCE</scope>
    <source>
        <strain evidence="1">Whitten #5841</strain>
        <tissue evidence="1">Leaf</tissue>
    </source>
</reference>
<evidence type="ECO:0000313" key="1">
    <source>
        <dbReference type="EMBL" id="KAH7404478.1"/>
    </source>
</evidence>
<protein>
    <submittedName>
        <fullName evidence="1">Uncharacterized protein</fullName>
    </submittedName>
</protein>
<evidence type="ECO:0000313" key="2">
    <source>
        <dbReference type="Proteomes" id="UP000825935"/>
    </source>
</evidence>
<sequence length="82" mass="9035">MLTEVVKQNTGRGHEVFLVTIAPEFVFNSYVASEKLHVKKGGKAAEVEVIRKTSLTYFKANKINVVGLDATLDRLNKGETGQ</sequence>
<proteinExistence type="predicted"/>
<comment type="caution">
    <text evidence="1">The sequence shown here is derived from an EMBL/GenBank/DDBJ whole genome shotgun (WGS) entry which is preliminary data.</text>
</comment>
<organism evidence="1 2">
    <name type="scientific">Ceratopteris richardii</name>
    <name type="common">Triangle waterfern</name>
    <dbReference type="NCBI Taxonomy" id="49495"/>
    <lineage>
        <taxon>Eukaryota</taxon>
        <taxon>Viridiplantae</taxon>
        <taxon>Streptophyta</taxon>
        <taxon>Embryophyta</taxon>
        <taxon>Tracheophyta</taxon>
        <taxon>Polypodiopsida</taxon>
        <taxon>Polypodiidae</taxon>
        <taxon>Polypodiales</taxon>
        <taxon>Pteridineae</taxon>
        <taxon>Pteridaceae</taxon>
        <taxon>Parkerioideae</taxon>
        <taxon>Ceratopteris</taxon>
    </lineage>
</organism>
<accession>A0A8T2T6R4</accession>
<dbReference type="Proteomes" id="UP000825935">
    <property type="component" value="Chromosome 15"/>
</dbReference>
<dbReference type="OrthoDB" id="1684102at2759"/>
<keyword evidence="2" id="KW-1185">Reference proteome</keyword>
<dbReference type="EMBL" id="CM035420">
    <property type="protein sequence ID" value="KAH7404478.1"/>
    <property type="molecule type" value="Genomic_DNA"/>
</dbReference>
<dbReference type="AlphaFoldDB" id="A0A8T2T6R4"/>
<gene>
    <name evidence="1" type="ORF">KP509_15G027600</name>
</gene>